<sequence>MQRYREIAMAFSHNGFGYIVKELGLYELLSLPRRLFLNEQETHRKTTGERVRFFLEELGPTFVKMGQLASTRSDLIPPDIIQELEKLQDHVPPFTYDEVKMIVEEELGEDMDQIFDVFDQTPLGSASIGQVHYAVLKSGERVAVKVQRPNIAKRIKTDLEILQQLAVLAEHRLTWAANYQIKAVVDEFSRAILAELDYNVEGRNADRIAKQFEDESTIYIPKIYWEHTSKKVLTMEYIKGTKLNNLDAIAEDGNDAKVLAERVAHSVFQQILVDGFFHADPHPGNVTALPKDVVAFIDFGMVGRLTPDMRTHFSTLVIALMRQSTDGVIKALTQMGTLPDDVHMDRLRLDVDELRDKYYDVPMSQVSLGEAVNDLFTVANLHRIQIPTELTLVAKALLNMEAMVEKLDPEISIVKIAEPFGRHLLKQRYHPKKIAADLFDQWSEMEDIVTDLPKQLHKLASISKNGKIPIEVNLPKAEWAVRKLDRISNRISFSIVLLSFSIIMVGLILGSAISGQASLLWSIPAIEIGFVIAILMFLWLLYSIFRSGRF</sequence>
<comment type="caution">
    <text evidence="4">The sequence shown here is derived from an EMBL/GenBank/DDBJ whole genome shotgun (WGS) entry which is preliminary data.</text>
</comment>
<keyword evidence="2" id="KW-0812">Transmembrane</keyword>
<reference evidence="4" key="2">
    <citation type="submission" date="2020-09" db="EMBL/GenBank/DDBJ databases">
        <authorList>
            <person name="Sun Q."/>
            <person name="Zhou Y."/>
        </authorList>
    </citation>
    <scope>NUCLEOTIDE SEQUENCE</scope>
    <source>
        <strain evidence="4">CGMCC 1.6333</strain>
    </source>
</reference>
<dbReference type="InterPro" id="IPR004147">
    <property type="entry name" value="ABC1_dom"/>
</dbReference>
<dbReference type="SUPFAM" id="SSF56112">
    <property type="entry name" value="Protein kinase-like (PK-like)"/>
    <property type="match status" value="1"/>
</dbReference>
<dbReference type="Proteomes" id="UP000618460">
    <property type="component" value="Unassembled WGS sequence"/>
</dbReference>
<dbReference type="InterPro" id="IPR011009">
    <property type="entry name" value="Kinase-like_dom_sf"/>
</dbReference>
<feature type="domain" description="ABC1 atypical kinase-like" evidence="3">
    <location>
        <begin position="86"/>
        <end position="330"/>
    </location>
</feature>
<organism evidence="4 5">
    <name type="scientific">Paraliobacillus quinghaiensis</name>
    <dbReference type="NCBI Taxonomy" id="470815"/>
    <lineage>
        <taxon>Bacteria</taxon>
        <taxon>Bacillati</taxon>
        <taxon>Bacillota</taxon>
        <taxon>Bacilli</taxon>
        <taxon>Bacillales</taxon>
        <taxon>Bacillaceae</taxon>
        <taxon>Paraliobacillus</taxon>
    </lineage>
</organism>
<proteinExistence type="inferred from homology"/>
<dbReference type="CDD" id="cd05121">
    <property type="entry name" value="ABC1_ADCK3-like"/>
    <property type="match status" value="1"/>
</dbReference>
<feature type="transmembrane region" description="Helical" evidence="2">
    <location>
        <begin position="519"/>
        <end position="542"/>
    </location>
</feature>
<name>A0A917TCC0_9BACI</name>
<dbReference type="PANTHER" id="PTHR10566:SF113">
    <property type="entry name" value="PROTEIN ACTIVITY OF BC1 COMPLEX KINASE 7, CHLOROPLASTIC"/>
    <property type="match status" value="1"/>
</dbReference>
<dbReference type="Pfam" id="PF03109">
    <property type="entry name" value="ABC1"/>
    <property type="match status" value="1"/>
</dbReference>
<protein>
    <submittedName>
        <fullName evidence="4">ABC transporter</fullName>
    </submittedName>
</protein>
<evidence type="ECO:0000313" key="4">
    <source>
        <dbReference type="EMBL" id="GGM18388.1"/>
    </source>
</evidence>
<dbReference type="AlphaFoldDB" id="A0A917TCC0"/>
<dbReference type="OrthoDB" id="9795390at2"/>
<keyword evidence="2" id="KW-1133">Transmembrane helix</keyword>
<comment type="similarity">
    <text evidence="1">Belongs to the protein kinase superfamily. ADCK protein kinase family.</text>
</comment>
<keyword evidence="2" id="KW-0472">Membrane</keyword>
<gene>
    <name evidence="4" type="ORF">GCM10011351_00240</name>
</gene>
<accession>A0A917TCC0</accession>
<evidence type="ECO:0000256" key="2">
    <source>
        <dbReference type="SAM" id="Phobius"/>
    </source>
</evidence>
<evidence type="ECO:0000259" key="3">
    <source>
        <dbReference type="Pfam" id="PF03109"/>
    </source>
</evidence>
<keyword evidence="5" id="KW-1185">Reference proteome</keyword>
<dbReference type="PANTHER" id="PTHR10566">
    <property type="entry name" value="CHAPERONE-ACTIVITY OF BC1 COMPLEX CABC1 -RELATED"/>
    <property type="match status" value="1"/>
</dbReference>
<dbReference type="InterPro" id="IPR050154">
    <property type="entry name" value="UbiB_kinase"/>
</dbReference>
<evidence type="ECO:0000256" key="1">
    <source>
        <dbReference type="ARBA" id="ARBA00009670"/>
    </source>
</evidence>
<dbReference type="EMBL" id="BMLG01000001">
    <property type="protein sequence ID" value="GGM18388.1"/>
    <property type="molecule type" value="Genomic_DNA"/>
</dbReference>
<feature type="transmembrane region" description="Helical" evidence="2">
    <location>
        <begin position="491"/>
        <end position="513"/>
    </location>
</feature>
<dbReference type="RefSeq" id="WP_117152495.1">
    <property type="nucleotide sequence ID" value="NZ_BMLG01000001.1"/>
</dbReference>
<evidence type="ECO:0000313" key="5">
    <source>
        <dbReference type="Proteomes" id="UP000618460"/>
    </source>
</evidence>
<reference evidence="4" key="1">
    <citation type="journal article" date="2014" name="Int. J. Syst. Evol. Microbiol.">
        <title>Complete genome sequence of Corynebacterium casei LMG S-19264T (=DSM 44701T), isolated from a smear-ripened cheese.</title>
        <authorList>
            <consortium name="US DOE Joint Genome Institute (JGI-PGF)"/>
            <person name="Walter F."/>
            <person name="Albersmeier A."/>
            <person name="Kalinowski J."/>
            <person name="Ruckert C."/>
        </authorList>
    </citation>
    <scope>NUCLEOTIDE SEQUENCE</scope>
    <source>
        <strain evidence="4">CGMCC 1.6333</strain>
    </source>
</reference>